<dbReference type="InterPro" id="IPR044823">
    <property type="entry name" value="ASIL1/2-like"/>
</dbReference>
<gene>
    <name evidence="10" type="ORF">RHSIM_Rhsim09G0179000</name>
</gene>
<keyword evidence="2" id="KW-0805">Transcription regulation</keyword>
<evidence type="ECO:0000256" key="8">
    <source>
        <dbReference type="SAM" id="MobiDB-lite"/>
    </source>
</evidence>
<sequence>MSNNTSRPHPGGGREDCWSEGATETLVEAWGDRYLELNRGNLRQKDWMEVADAVNARSNGVKPRRTDVQCKNRVDTIKKKYKLEKSKLPVPSKWRFYSRLDHLVGPTAASAAATPSKKKTPAPSAAIQKPASTITLSLKSRTKPTPNPNPNAGHPVVVYSGGSSRLNSSGSNESSLGGDRRERRVEDADLSEDGAYKELARAILRFGEVYERIESSKQEQMMELEKQRMEFTKELEFQRMNMFMEAQLELEKVKRAKNYAPGSDEYSPDLIPAKNPSNPLLVLCTVYLIPCAREADLMVVLGASVEFHQVQNPVIFVCRLQVEACLDQSTKVADLVPEYITFDYT</sequence>
<keyword evidence="4" id="KW-0238">DNA-binding</keyword>
<evidence type="ECO:0000313" key="11">
    <source>
        <dbReference type="Proteomes" id="UP000626092"/>
    </source>
</evidence>
<accession>A0A834GED8</accession>
<dbReference type="Pfam" id="PF13837">
    <property type="entry name" value="Myb_DNA-bind_4"/>
    <property type="match status" value="1"/>
</dbReference>
<evidence type="ECO:0000256" key="1">
    <source>
        <dbReference type="ARBA" id="ARBA00004123"/>
    </source>
</evidence>
<protein>
    <recommendedName>
        <fullName evidence="9">Myb/SANT-like DNA-binding domain-containing protein</fullName>
    </recommendedName>
</protein>
<feature type="compositionally biased region" description="Low complexity" evidence="8">
    <location>
        <begin position="160"/>
        <end position="177"/>
    </location>
</feature>
<evidence type="ECO:0000259" key="9">
    <source>
        <dbReference type="Pfam" id="PF13837"/>
    </source>
</evidence>
<keyword evidence="3 7" id="KW-0175">Coiled coil</keyword>
<dbReference type="Gene3D" id="1.10.10.60">
    <property type="entry name" value="Homeodomain-like"/>
    <property type="match status" value="1"/>
</dbReference>
<organism evidence="10 11">
    <name type="scientific">Rhododendron simsii</name>
    <name type="common">Sims's rhododendron</name>
    <dbReference type="NCBI Taxonomy" id="118357"/>
    <lineage>
        <taxon>Eukaryota</taxon>
        <taxon>Viridiplantae</taxon>
        <taxon>Streptophyta</taxon>
        <taxon>Embryophyta</taxon>
        <taxon>Tracheophyta</taxon>
        <taxon>Spermatophyta</taxon>
        <taxon>Magnoliopsida</taxon>
        <taxon>eudicotyledons</taxon>
        <taxon>Gunneridae</taxon>
        <taxon>Pentapetalae</taxon>
        <taxon>asterids</taxon>
        <taxon>Ericales</taxon>
        <taxon>Ericaceae</taxon>
        <taxon>Ericoideae</taxon>
        <taxon>Rhodoreae</taxon>
        <taxon>Rhododendron</taxon>
    </lineage>
</organism>
<evidence type="ECO:0000256" key="3">
    <source>
        <dbReference type="ARBA" id="ARBA00023054"/>
    </source>
</evidence>
<evidence type="ECO:0000256" key="7">
    <source>
        <dbReference type="SAM" id="Coils"/>
    </source>
</evidence>
<evidence type="ECO:0000256" key="4">
    <source>
        <dbReference type="ARBA" id="ARBA00023125"/>
    </source>
</evidence>
<dbReference type="PANTHER" id="PTHR31307">
    <property type="entry name" value="TRIHELIX TRANSCRIPTION FACTOR ASIL2"/>
    <property type="match status" value="1"/>
</dbReference>
<dbReference type="OrthoDB" id="2019351at2759"/>
<dbReference type="InterPro" id="IPR044822">
    <property type="entry name" value="Myb_DNA-bind_4"/>
</dbReference>
<dbReference type="GO" id="GO:0000976">
    <property type="term" value="F:transcription cis-regulatory region binding"/>
    <property type="evidence" value="ECO:0007669"/>
    <property type="project" value="TreeGrafter"/>
</dbReference>
<feature type="coiled-coil region" evidence="7">
    <location>
        <begin position="210"/>
        <end position="241"/>
    </location>
</feature>
<dbReference type="GO" id="GO:0005634">
    <property type="term" value="C:nucleus"/>
    <property type="evidence" value="ECO:0007669"/>
    <property type="project" value="UniProtKB-SubCell"/>
</dbReference>
<keyword evidence="5" id="KW-0804">Transcription</keyword>
<evidence type="ECO:0000313" key="10">
    <source>
        <dbReference type="EMBL" id="KAF7132067.1"/>
    </source>
</evidence>
<dbReference type="Proteomes" id="UP000626092">
    <property type="component" value="Unassembled WGS sequence"/>
</dbReference>
<feature type="region of interest" description="Disordered" evidence="8">
    <location>
        <begin position="1"/>
        <end position="20"/>
    </location>
</feature>
<feature type="compositionally biased region" description="Basic and acidic residues" evidence="8">
    <location>
        <begin position="178"/>
        <end position="187"/>
    </location>
</feature>
<dbReference type="EMBL" id="WJXA01000009">
    <property type="protein sequence ID" value="KAF7132067.1"/>
    <property type="molecule type" value="Genomic_DNA"/>
</dbReference>
<proteinExistence type="predicted"/>
<dbReference type="AlphaFoldDB" id="A0A834GED8"/>
<reference evidence="10" key="1">
    <citation type="submission" date="2019-11" db="EMBL/GenBank/DDBJ databases">
        <authorList>
            <person name="Liu Y."/>
            <person name="Hou J."/>
            <person name="Li T.-Q."/>
            <person name="Guan C.-H."/>
            <person name="Wu X."/>
            <person name="Wu H.-Z."/>
            <person name="Ling F."/>
            <person name="Zhang R."/>
            <person name="Shi X.-G."/>
            <person name="Ren J.-P."/>
            <person name="Chen E.-F."/>
            <person name="Sun J.-M."/>
        </authorList>
    </citation>
    <scope>NUCLEOTIDE SEQUENCE</scope>
    <source>
        <strain evidence="10">Adult_tree_wgs_1</strain>
        <tissue evidence="10">Leaves</tissue>
    </source>
</reference>
<feature type="domain" description="Myb/SANT-like DNA-binding" evidence="9">
    <location>
        <begin position="16"/>
        <end position="103"/>
    </location>
</feature>
<keyword evidence="6" id="KW-0539">Nucleus</keyword>
<keyword evidence="11" id="KW-1185">Reference proteome</keyword>
<dbReference type="FunFam" id="1.10.10.60:FF:000104">
    <property type="entry name" value="trihelix transcription factor ASIL2"/>
    <property type="match status" value="1"/>
</dbReference>
<dbReference type="PANTHER" id="PTHR31307:SF40">
    <property type="entry name" value="TRIHELIX TRANSCRIPTION FACTOR ENAP1-RELATED"/>
    <property type="match status" value="1"/>
</dbReference>
<comment type="caution">
    <text evidence="10">The sequence shown here is derived from an EMBL/GenBank/DDBJ whole genome shotgun (WGS) entry which is preliminary data.</text>
</comment>
<evidence type="ECO:0000256" key="6">
    <source>
        <dbReference type="ARBA" id="ARBA00023242"/>
    </source>
</evidence>
<name>A0A834GED8_RHOSS</name>
<evidence type="ECO:0000256" key="2">
    <source>
        <dbReference type="ARBA" id="ARBA00023015"/>
    </source>
</evidence>
<evidence type="ECO:0000256" key="5">
    <source>
        <dbReference type="ARBA" id="ARBA00023163"/>
    </source>
</evidence>
<comment type="subcellular location">
    <subcellularLocation>
        <location evidence="1">Nucleus</location>
    </subcellularLocation>
</comment>
<feature type="region of interest" description="Disordered" evidence="8">
    <location>
        <begin position="107"/>
        <end position="189"/>
    </location>
</feature>
<feature type="compositionally biased region" description="Polar residues" evidence="8">
    <location>
        <begin position="130"/>
        <end position="139"/>
    </location>
</feature>
<feature type="compositionally biased region" description="Low complexity" evidence="8">
    <location>
        <begin position="107"/>
        <end position="126"/>
    </location>
</feature>